<dbReference type="AlphaFoldDB" id="A0A9N9BC07"/>
<accession>A0A9N9BC07</accession>
<keyword evidence="3" id="KW-1185">Reference proteome</keyword>
<keyword evidence="1" id="KW-0472">Membrane</keyword>
<evidence type="ECO:0000313" key="2">
    <source>
        <dbReference type="EMBL" id="CAG8559615.1"/>
    </source>
</evidence>
<evidence type="ECO:0000256" key="1">
    <source>
        <dbReference type="SAM" id="Phobius"/>
    </source>
</evidence>
<reference evidence="2" key="1">
    <citation type="submission" date="2021-06" db="EMBL/GenBank/DDBJ databases">
        <authorList>
            <person name="Kallberg Y."/>
            <person name="Tangrot J."/>
            <person name="Rosling A."/>
        </authorList>
    </citation>
    <scope>NUCLEOTIDE SEQUENCE</scope>
    <source>
        <strain evidence="2">FL130A</strain>
    </source>
</reference>
<dbReference type="OrthoDB" id="10514594at2759"/>
<feature type="transmembrane region" description="Helical" evidence="1">
    <location>
        <begin position="31"/>
        <end position="51"/>
    </location>
</feature>
<gene>
    <name evidence="2" type="ORF">ALEPTO_LOCUS6286</name>
</gene>
<dbReference type="EMBL" id="CAJVPS010002078">
    <property type="protein sequence ID" value="CAG8559615.1"/>
    <property type="molecule type" value="Genomic_DNA"/>
</dbReference>
<comment type="caution">
    <text evidence="2">The sequence shown here is derived from an EMBL/GenBank/DDBJ whole genome shotgun (WGS) entry which is preliminary data.</text>
</comment>
<sequence>MSPELFKTRIQRINEIITQTRAPRIFSFTPFLLLVTIISSPIIVSVIMSVLRSSSQGNDSNSSSPSKLFSAYLYAFSAIFACYIVGFFLFIKRFEVKQNKAINKQLEIFNIIDNPNQLNWRIEVKFEKDEGSNSMLMHEKKLVLDIMTSYSTIIQLQFPEATVIDINKIYNFGLARTFVSSNLVPTTRNSVFSNLPPSYDVASKDSPPKYHEISECV</sequence>
<keyword evidence="1" id="KW-1133">Transmembrane helix</keyword>
<protein>
    <submittedName>
        <fullName evidence="2">14640_t:CDS:1</fullName>
    </submittedName>
</protein>
<feature type="transmembrane region" description="Helical" evidence="1">
    <location>
        <begin position="71"/>
        <end position="91"/>
    </location>
</feature>
<keyword evidence="1" id="KW-0812">Transmembrane</keyword>
<evidence type="ECO:0000313" key="3">
    <source>
        <dbReference type="Proteomes" id="UP000789508"/>
    </source>
</evidence>
<proteinExistence type="predicted"/>
<name>A0A9N9BC07_9GLOM</name>
<organism evidence="2 3">
    <name type="scientific">Ambispora leptoticha</name>
    <dbReference type="NCBI Taxonomy" id="144679"/>
    <lineage>
        <taxon>Eukaryota</taxon>
        <taxon>Fungi</taxon>
        <taxon>Fungi incertae sedis</taxon>
        <taxon>Mucoromycota</taxon>
        <taxon>Glomeromycotina</taxon>
        <taxon>Glomeromycetes</taxon>
        <taxon>Archaeosporales</taxon>
        <taxon>Ambisporaceae</taxon>
        <taxon>Ambispora</taxon>
    </lineage>
</organism>
<dbReference type="Proteomes" id="UP000789508">
    <property type="component" value="Unassembled WGS sequence"/>
</dbReference>